<protein>
    <submittedName>
        <fullName evidence="1">Putative XkdN-related protein</fullName>
    </submittedName>
</protein>
<dbReference type="Pfam" id="PF08890">
    <property type="entry name" value="Phage_TAC_5"/>
    <property type="match status" value="1"/>
</dbReference>
<evidence type="ECO:0000313" key="1">
    <source>
        <dbReference type="EMBL" id="ASN68291.1"/>
    </source>
</evidence>
<accession>A0A2H4J883</accession>
<proteinExistence type="predicted"/>
<dbReference type="EMBL" id="MF417875">
    <property type="protein sequence ID" value="ASN68291.1"/>
    <property type="molecule type" value="Genomic_DNA"/>
</dbReference>
<reference evidence="1" key="1">
    <citation type="submission" date="2017-06" db="EMBL/GenBank/DDBJ databases">
        <title>Novel phages from South African skin metaviromes.</title>
        <authorList>
            <person name="van Zyl L.J."/>
            <person name="Abrahams Y."/>
            <person name="Stander E.A."/>
            <person name="Kirby B.M."/>
            <person name="Clavaud C."/>
            <person name="Farcet C."/>
            <person name="Breton L."/>
            <person name="Trindade M.I."/>
        </authorList>
    </citation>
    <scope>NUCLEOTIDE SEQUENCE</scope>
</reference>
<dbReference type="InterPro" id="IPR014986">
    <property type="entry name" value="XkdN-like"/>
</dbReference>
<dbReference type="InterPro" id="IPR038559">
    <property type="entry name" value="XkdN-like_sf"/>
</dbReference>
<gene>
    <name evidence="1" type="ORF">10S11_29</name>
</gene>
<name>A0A2H4J883_9CAUD</name>
<organism evidence="1">
    <name type="scientific">uncultured Caudovirales phage</name>
    <dbReference type="NCBI Taxonomy" id="2100421"/>
    <lineage>
        <taxon>Viruses</taxon>
        <taxon>Duplodnaviria</taxon>
        <taxon>Heunggongvirae</taxon>
        <taxon>Uroviricota</taxon>
        <taxon>Caudoviricetes</taxon>
        <taxon>Peduoviridae</taxon>
        <taxon>Maltschvirus</taxon>
        <taxon>Maltschvirus maltsch</taxon>
    </lineage>
</organism>
<sequence length="148" mass="16983">MENLTAKQVEEKEAAQMTEEDIIDRIIEHDGVPEATYLIERLNIPVTLKGLSEKEITRIRKECTYTRKERGKRIKEFDDEEFNAALIEIATVIPNWNDKRLLDALKLSDGRQVIKKQLLAGETSALGDKVLELSGFDNELEEIENIKN</sequence>
<dbReference type="Gene3D" id="3.30.2220.30">
    <property type="match status" value="1"/>
</dbReference>